<feature type="transmembrane region" description="Helical" evidence="1">
    <location>
        <begin position="79"/>
        <end position="96"/>
    </location>
</feature>
<accession>A0A4Q2RJV1</accession>
<feature type="transmembrane region" description="Helical" evidence="1">
    <location>
        <begin position="310"/>
        <end position="333"/>
    </location>
</feature>
<dbReference type="InterPro" id="IPR050879">
    <property type="entry name" value="Acyltransferase_3"/>
</dbReference>
<dbReference type="AlphaFoldDB" id="A0A4Q2RJV1"/>
<evidence type="ECO:0000313" key="4">
    <source>
        <dbReference type="Proteomes" id="UP000289411"/>
    </source>
</evidence>
<dbReference type="EMBL" id="QYBC01000001">
    <property type="protein sequence ID" value="RYB07607.1"/>
    <property type="molecule type" value="Genomic_DNA"/>
</dbReference>
<organism evidence="3 4">
    <name type="scientific">Lichenibacterium ramalinae</name>
    <dbReference type="NCBI Taxonomy" id="2316527"/>
    <lineage>
        <taxon>Bacteria</taxon>
        <taxon>Pseudomonadati</taxon>
        <taxon>Pseudomonadota</taxon>
        <taxon>Alphaproteobacteria</taxon>
        <taxon>Hyphomicrobiales</taxon>
        <taxon>Lichenihabitantaceae</taxon>
        <taxon>Lichenibacterium</taxon>
    </lineage>
</organism>
<keyword evidence="3" id="KW-0012">Acyltransferase</keyword>
<feature type="transmembrane region" description="Helical" evidence="1">
    <location>
        <begin position="245"/>
        <end position="263"/>
    </location>
</feature>
<dbReference type="GO" id="GO:0016747">
    <property type="term" value="F:acyltransferase activity, transferring groups other than amino-acyl groups"/>
    <property type="evidence" value="ECO:0007669"/>
    <property type="project" value="InterPro"/>
</dbReference>
<gene>
    <name evidence="3" type="ORF">D3272_00275</name>
</gene>
<keyword evidence="1" id="KW-1133">Transmembrane helix</keyword>
<sequence length="358" mass="37827">MRKLSNIQVLRGLAALAVVLFHAREEVDGVGIATRLPGFMGGAAGVDVFFVISGLVMVHASAPLFGSARAAVPFFLKRLARIVPLYWAVTALFVLLDPADARGDLGRRAFAGFVALSLAFVPYAAPANPDLTPVYPLGWTLDYEMAFYLVFALVLALPRRGAVATLSLALAALVAANGMLALPGWLSYLGATQVLEFVTGLLLAEVGLSGGRLPRPAAAALVAFGLAAIAAAIPWSDSWWGSWRGLAWGLPAAAIVAAAALCLPRRPAGPVRRAFERLGDASYALYLVHYGAYLGLESVLGRVFDLARLPALPFMLLLVAPTLAASFAVHHGFEVPLTRWLQRRVAPRQAPSLAVAEG</sequence>
<evidence type="ECO:0000259" key="2">
    <source>
        <dbReference type="Pfam" id="PF01757"/>
    </source>
</evidence>
<feature type="domain" description="Acyltransferase 3" evidence="2">
    <location>
        <begin position="6"/>
        <end position="330"/>
    </location>
</feature>
<evidence type="ECO:0000256" key="1">
    <source>
        <dbReference type="SAM" id="Phobius"/>
    </source>
</evidence>
<keyword evidence="1" id="KW-0812">Transmembrane</keyword>
<dbReference type="PANTHER" id="PTHR23028">
    <property type="entry name" value="ACETYLTRANSFERASE"/>
    <property type="match status" value="1"/>
</dbReference>
<keyword evidence="4" id="KW-1185">Reference proteome</keyword>
<dbReference type="Proteomes" id="UP000289411">
    <property type="component" value="Unassembled WGS sequence"/>
</dbReference>
<feature type="transmembrane region" description="Helical" evidence="1">
    <location>
        <begin position="146"/>
        <end position="173"/>
    </location>
</feature>
<dbReference type="InterPro" id="IPR002656">
    <property type="entry name" value="Acyl_transf_3_dom"/>
</dbReference>
<comment type="caution">
    <text evidence="3">The sequence shown here is derived from an EMBL/GenBank/DDBJ whole genome shotgun (WGS) entry which is preliminary data.</text>
</comment>
<feature type="transmembrane region" description="Helical" evidence="1">
    <location>
        <begin position="216"/>
        <end position="233"/>
    </location>
</feature>
<dbReference type="RefSeq" id="WP_129217075.1">
    <property type="nucleotide sequence ID" value="NZ_QYBC01000001.1"/>
</dbReference>
<protein>
    <submittedName>
        <fullName evidence="3">Acyltransferase</fullName>
    </submittedName>
</protein>
<reference evidence="3 4" key="2">
    <citation type="submission" date="2019-02" db="EMBL/GenBank/DDBJ databases">
        <title>'Lichenibacterium ramalinii' gen. nov. sp. nov., 'Lichenibacterium minor' gen. nov. sp. nov.</title>
        <authorList>
            <person name="Pankratov T."/>
        </authorList>
    </citation>
    <scope>NUCLEOTIDE SEQUENCE [LARGE SCALE GENOMIC DNA]</scope>
    <source>
        <strain evidence="3 4">RmlP001</strain>
    </source>
</reference>
<evidence type="ECO:0000313" key="3">
    <source>
        <dbReference type="EMBL" id="RYB07607.1"/>
    </source>
</evidence>
<feature type="transmembrane region" description="Helical" evidence="1">
    <location>
        <begin position="39"/>
        <end position="58"/>
    </location>
</feature>
<feature type="transmembrane region" description="Helical" evidence="1">
    <location>
        <begin position="283"/>
        <end position="304"/>
    </location>
</feature>
<dbReference type="OrthoDB" id="9767863at2"/>
<feature type="transmembrane region" description="Helical" evidence="1">
    <location>
        <begin position="185"/>
        <end position="204"/>
    </location>
</feature>
<name>A0A4Q2RJV1_9HYPH</name>
<keyword evidence="1" id="KW-0472">Membrane</keyword>
<keyword evidence="3" id="KW-0808">Transferase</keyword>
<proteinExistence type="predicted"/>
<feature type="transmembrane region" description="Helical" evidence="1">
    <location>
        <begin position="108"/>
        <end position="125"/>
    </location>
</feature>
<dbReference type="Pfam" id="PF01757">
    <property type="entry name" value="Acyl_transf_3"/>
    <property type="match status" value="1"/>
</dbReference>
<reference evidence="3 4" key="1">
    <citation type="submission" date="2018-09" db="EMBL/GenBank/DDBJ databases">
        <authorList>
            <person name="Grouzdev D.S."/>
            <person name="Krutkina M.S."/>
        </authorList>
    </citation>
    <scope>NUCLEOTIDE SEQUENCE [LARGE SCALE GENOMIC DNA]</scope>
    <source>
        <strain evidence="3 4">RmlP001</strain>
    </source>
</reference>